<proteinExistence type="predicted"/>
<dbReference type="Proteomes" id="UP000272464">
    <property type="component" value="Unassembled WGS sequence"/>
</dbReference>
<gene>
    <name evidence="1" type="ORF">EJP77_18710</name>
</gene>
<accession>A0A433X1R3</accession>
<protein>
    <submittedName>
        <fullName evidence="1">Uncharacterized protein</fullName>
    </submittedName>
</protein>
<dbReference type="EMBL" id="RZNX01000012">
    <property type="protein sequence ID" value="RUT28048.1"/>
    <property type="molecule type" value="Genomic_DNA"/>
</dbReference>
<dbReference type="AlphaFoldDB" id="A0A433X1R3"/>
<dbReference type="OrthoDB" id="2967073at2"/>
<sequence>MLTNKEYKELIEKRYGKPLKEVMYELVVDRNLDQWDGSKELGISKELFVKWRTEFRLGPYQRSADLAEKRQIEKIAQYKEELMSIDLNREFIYQDEESLRGFKEIIERMLELEKQRGIMLTKDASSNLSMIIHTGVLEAIIDYIAQYEEKKLIKKYDFDLEWLLQDM</sequence>
<keyword evidence="2" id="KW-1185">Reference proteome</keyword>
<evidence type="ECO:0000313" key="2">
    <source>
        <dbReference type="Proteomes" id="UP000272464"/>
    </source>
</evidence>
<name>A0A433X1R3_9BACL</name>
<comment type="caution">
    <text evidence="1">The sequence shown here is derived from an EMBL/GenBank/DDBJ whole genome shotgun (WGS) entry which is preliminary data.</text>
</comment>
<organism evidence="1 2">
    <name type="scientific">Paenibacillus zeisoli</name>
    <dbReference type="NCBI Taxonomy" id="2496267"/>
    <lineage>
        <taxon>Bacteria</taxon>
        <taxon>Bacillati</taxon>
        <taxon>Bacillota</taxon>
        <taxon>Bacilli</taxon>
        <taxon>Bacillales</taxon>
        <taxon>Paenibacillaceae</taxon>
        <taxon>Paenibacillus</taxon>
    </lineage>
</organism>
<dbReference type="RefSeq" id="WP_127200787.1">
    <property type="nucleotide sequence ID" value="NZ_RZNX01000012.1"/>
</dbReference>
<reference evidence="1 2" key="1">
    <citation type="submission" date="2018-12" db="EMBL/GenBank/DDBJ databases">
        <authorList>
            <person name="Sun L."/>
            <person name="Chen Z."/>
        </authorList>
    </citation>
    <scope>NUCLEOTIDE SEQUENCE [LARGE SCALE GENOMIC DNA]</scope>
    <source>
        <strain evidence="1 2">3-5-3</strain>
    </source>
</reference>
<evidence type="ECO:0000313" key="1">
    <source>
        <dbReference type="EMBL" id="RUT28048.1"/>
    </source>
</evidence>